<keyword evidence="2" id="KW-1185">Reference proteome</keyword>
<protein>
    <submittedName>
        <fullName evidence="1">Uncharacterized protein</fullName>
    </submittedName>
</protein>
<comment type="caution">
    <text evidence="1">The sequence shown here is derived from an EMBL/GenBank/DDBJ whole genome shotgun (WGS) entry which is preliminary data.</text>
</comment>
<evidence type="ECO:0000313" key="1">
    <source>
        <dbReference type="EMBL" id="KAF9496788.1"/>
    </source>
</evidence>
<organism evidence="1 2">
    <name type="scientific">Pleurotus eryngii</name>
    <name type="common">Boletus of the steppes</name>
    <dbReference type="NCBI Taxonomy" id="5323"/>
    <lineage>
        <taxon>Eukaryota</taxon>
        <taxon>Fungi</taxon>
        <taxon>Dikarya</taxon>
        <taxon>Basidiomycota</taxon>
        <taxon>Agaricomycotina</taxon>
        <taxon>Agaricomycetes</taxon>
        <taxon>Agaricomycetidae</taxon>
        <taxon>Agaricales</taxon>
        <taxon>Pleurotineae</taxon>
        <taxon>Pleurotaceae</taxon>
        <taxon>Pleurotus</taxon>
    </lineage>
</organism>
<proteinExistence type="predicted"/>
<dbReference type="AlphaFoldDB" id="A0A9P5ZYT8"/>
<sequence length="124" mass="13044">MISASEPTTQQDASWSYSFQSPTSRISMQFTAAILAIAAALAALSSAAPVPTPLEARAEAAPASSNAPAKDDLLFYPGYGYRYRYGPNRWHFPSVSVPVVRPVEVAVTSEVGVPGTETIVAGIV</sequence>
<accession>A0A9P5ZYT8</accession>
<dbReference type="EMBL" id="MU154549">
    <property type="protein sequence ID" value="KAF9496788.1"/>
    <property type="molecule type" value="Genomic_DNA"/>
</dbReference>
<evidence type="ECO:0000313" key="2">
    <source>
        <dbReference type="Proteomes" id="UP000807025"/>
    </source>
</evidence>
<name>A0A9P5ZYT8_PLEER</name>
<dbReference type="Proteomes" id="UP000807025">
    <property type="component" value="Unassembled WGS sequence"/>
</dbReference>
<gene>
    <name evidence="1" type="ORF">BDN71DRAFT_1505462</name>
</gene>
<reference evidence="1" key="1">
    <citation type="submission" date="2020-11" db="EMBL/GenBank/DDBJ databases">
        <authorList>
            <consortium name="DOE Joint Genome Institute"/>
            <person name="Ahrendt S."/>
            <person name="Riley R."/>
            <person name="Andreopoulos W."/>
            <person name="Labutti K."/>
            <person name="Pangilinan J."/>
            <person name="Ruiz-Duenas F.J."/>
            <person name="Barrasa J.M."/>
            <person name="Sanchez-Garcia M."/>
            <person name="Camarero S."/>
            <person name="Miyauchi S."/>
            <person name="Serrano A."/>
            <person name="Linde D."/>
            <person name="Babiker R."/>
            <person name="Drula E."/>
            <person name="Ayuso-Fernandez I."/>
            <person name="Pacheco R."/>
            <person name="Padilla G."/>
            <person name="Ferreira P."/>
            <person name="Barriuso J."/>
            <person name="Kellner H."/>
            <person name="Castanera R."/>
            <person name="Alfaro M."/>
            <person name="Ramirez L."/>
            <person name="Pisabarro A.G."/>
            <person name="Kuo A."/>
            <person name="Tritt A."/>
            <person name="Lipzen A."/>
            <person name="He G."/>
            <person name="Yan M."/>
            <person name="Ng V."/>
            <person name="Cullen D."/>
            <person name="Martin F."/>
            <person name="Rosso M.-N."/>
            <person name="Henrissat B."/>
            <person name="Hibbett D."/>
            <person name="Martinez A.T."/>
            <person name="Grigoriev I.V."/>
        </authorList>
    </citation>
    <scope>NUCLEOTIDE SEQUENCE</scope>
    <source>
        <strain evidence="1">ATCC 90797</strain>
    </source>
</reference>